<dbReference type="VEuPathDB" id="TriTrypDB:TcG_08251"/>
<dbReference type="Gene3D" id="1.10.418.10">
    <property type="entry name" value="Calponin-like domain"/>
    <property type="match status" value="2"/>
</dbReference>
<dbReference type="VEuPathDB" id="TriTrypDB:C4B63_16g80"/>
<protein>
    <recommendedName>
        <fullName evidence="3">Calponin-homology (CH) domain-containing protein</fullName>
    </recommendedName>
</protein>
<name>A0A2V2VLF8_TRYCR</name>
<dbReference type="InterPro" id="IPR027328">
    <property type="entry name" value="MAPRE"/>
</dbReference>
<dbReference type="VEuPathDB" id="TriTrypDB:BCY84_02405"/>
<sequence>MHGTSAAVQPSGRGELLLWINSVCTAQYPSVESLRDGVAYCTIVDAVTSRVAENCTALGLPEAKIAQSRAKRASLLLSRVEWGVTTVTCINQDPSSDTLQERGHCEKNIQTLQFMLRGCVPPEFSLEVDVTRLAAGKLQEHIMLLKWMYQFLKKMLNTYSRSALERRANTSEGTGHVEGVRPTRAMKLQQKMVREKYMELDFAGPVPNNETKNNEVETSMREDPTFVKDIKKKNKSQAIRMSSFPTIVSGAVDFSKDEGEVLPKFHVEHLDETSKENRHICNRNSQLNFDSNGSHFFLNLDIESLFLLPQECLAVMEDMRREVESYEAIALAAYRHHQHCLTGSKDEQESYFTGGSSINEELILKKAPIISLEQLGLLLEERDKLWQTLEVLQNVLLRNLTGLIDGIGSTNSASPLIKKILLALSPL</sequence>
<gene>
    <name evidence="1" type="ORF">C4B63_16g80</name>
</gene>
<dbReference type="VEuPathDB" id="TriTrypDB:ECC02_002169"/>
<dbReference type="EMBL" id="PRFA01000016">
    <property type="protein sequence ID" value="PWU97275.1"/>
    <property type="molecule type" value="Genomic_DNA"/>
</dbReference>
<proteinExistence type="predicted"/>
<dbReference type="VEuPathDB" id="TriTrypDB:TcCLB.508317.60"/>
<dbReference type="InterPro" id="IPR036872">
    <property type="entry name" value="CH_dom_sf"/>
</dbReference>
<dbReference type="Proteomes" id="UP000246121">
    <property type="component" value="Unassembled WGS sequence"/>
</dbReference>
<dbReference type="SUPFAM" id="SSF47576">
    <property type="entry name" value="Calponin-homology domain, CH-domain"/>
    <property type="match status" value="1"/>
</dbReference>
<evidence type="ECO:0008006" key="3">
    <source>
        <dbReference type="Google" id="ProtNLM"/>
    </source>
</evidence>
<dbReference type="VEuPathDB" id="TriTrypDB:TcCL_ESM11586"/>
<dbReference type="VEuPathDB" id="TriTrypDB:TcCLB.509849.20"/>
<dbReference type="VEuPathDB" id="TriTrypDB:TcYC6_0032660"/>
<evidence type="ECO:0000313" key="1">
    <source>
        <dbReference type="EMBL" id="PWU97275.1"/>
    </source>
</evidence>
<dbReference type="VEuPathDB" id="TriTrypDB:TCSYLVIO_000142"/>
<evidence type="ECO:0000313" key="2">
    <source>
        <dbReference type="Proteomes" id="UP000246121"/>
    </source>
</evidence>
<reference evidence="1 2" key="1">
    <citation type="journal article" date="2018" name="Microb. Genom.">
        <title>Expanding an expanded genome: long-read sequencing of Trypanosoma cruzi.</title>
        <authorList>
            <person name="Berna L."/>
            <person name="Rodriguez M."/>
            <person name="Chiribao M.L."/>
            <person name="Parodi-Talice A."/>
            <person name="Pita S."/>
            <person name="Rijo G."/>
            <person name="Alvarez-Valin F."/>
            <person name="Robello C."/>
        </authorList>
    </citation>
    <scope>NUCLEOTIDE SEQUENCE [LARGE SCALE GENOMIC DNA]</scope>
    <source>
        <strain evidence="1 2">Dm28c</strain>
    </source>
</reference>
<dbReference type="VEuPathDB" id="TriTrypDB:Tc_MARK_9396"/>
<dbReference type="GO" id="GO:0008017">
    <property type="term" value="F:microtubule binding"/>
    <property type="evidence" value="ECO:0007669"/>
    <property type="project" value="InterPro"/>
</dbReference>
<accession>A0A2V2VLF8</accession>
<dbReference type="VEuPathDB" id="TriTrypDB:TcBrA4_0137600"/>
<organism evidence="1 2">
    <name type="scientific">Trypanosoma cruzi</name>
    <dbReference type="NCBI Taxonomy" id="5693"/>
    <lineage>
        <taxon>Eukaryota</taxon>
        <taxon>Discoba</taxon>
        <taxon>Euglenozoa</taxon>
        <taxon>Kinetoplastea</taxon>
        <taxon>Metakinetoplastina</taxon>
        <taxon>Trypanosomatida</taxon>
        <taxon>Trypanosomatidae</taxon>
        <taxon>Trypanosoma</taxon>
        <taxon>Schizotrypanum</taxon>
    </lineage>
</organism>
<comment type="caution">
    <text evidence="1">The sequence shown here is derived from an EMBL/GenBank/DDBJ whole genome shotgun (WGS) entry which is preliminary data.</text>
</comment>
<dbReference type="VEuPathDB" id="TriTrypDB:C3747_53g69"/>
<dbReference type="PANTHER" id="PTHR10623">
    <property type="entry name" value="MICROTUBULE-ASSOCIATED PROTEIN RP/EB FAMILY MEMBER"/>
    <property type="match status" value="1"/>
</dbReference>
<dbReference type="VEuPathDB" id="TriTrypDB:TcG_08252"/>
<dbReference type="AlphaFoldDB" id="A0A2V2VLF8"/>